<evidence type="ECO:0000313" key="1">
    <source>
        <dbReference type="EMBL" id="QXJ31931.1"/>
    </source>
</evidence>
<evidence type="ECO:0000313" key="2">
    <source>
        <dbReference type="Proteomes" id="UP000693941"/>
    </source>
</evidence>
<reference evidence="1" key="1">
    <citation type="journal article" date="2021" name="Environ. Microbiol.">
        <title>New insights into the diversity and evolution of the archaeal mobilome from three complete genomes of Saccharolobus shibatae.</title>
        <authorList>
            <person name="Medvedeva S."/>
            <person name="Brandt D."/>
            <person name="Cvirkaite-Krupovic V."/>
            <person name="Liu Y."/>
            <person name="Severinov K."/>
            <person name="Ishino S."/>
            <person name="Ishino Y."/>
            <person name="Prangishvili D."/>
            <person name="Kalinowski J."/>
            <person name="Krupovic M."/>
        </authorList>
    </citation>
    <scope>NUCLEOTIDE SEQUENCE</scope>
    <source>
        <strain evidence="1">BEU9</strain>
    </source>
</reference>
<organism evidence="1 2">
    <name type="scientific">Saccharolobus shibatae</name>
    <dbReference type="NCBI Taxonomy" id="2286"/>
    <lineage>
        <taxon>Archaea</taxon>
        <taxon>Thermoproteota</taxon>
        <taxon>Thermoprotei</taxon>
        <taxon>Sulfolobales</taxon>
        <taxon>Sulfolobaceae</taxon>
        <taxon>Saccharolobus</taxon>
    </lineage>
</organism>
<protein>
    <submittedName>
        <fullName evidence="1">Uncharacterized protein</fullName>
    </submittedName>
</protein>
<dbReference type="EMBL" id="CP077715">
    <property type="protein sequence ID" value="QXJ31931.1"/>
    <property type="molecule type" value="Genomic_DNA"/>
</dbReference>
<gene>
    <name evidence="1" type="ORF">J5U21_01582</name>
</gene>
<sequence length="37" mass="4016">MREFPVGDLVEEIPTEPKAGKVQGGSQTTLPIYELQG</sequence>
<dbReference type="Proteomes" id="UP000693941">
    <property type="component" value="Chromosome"/>
</dbReference>
<proteinExistence type="predicted"/>
<name>A0A8F5BVA2_9CREN</name>
<dbReference type="AlphaFoldDB" id="A0A8F5BVA2"/>
<accession>A0A8F5BVA2</accession>